<evidence type="ECO:0000256" key="1">
    <source>
        <dbReference type="SAM" id="SignalP"/>
    </source>
</evidence>
<comment type="caution">
    <text evidence="2">The sequence shown here is derived from an EMBL/GenBank/DDBJ whole genome shotgun (WGS) entry which is preliminary data.</text>
</comment>
<gene>
    <name evidence="2" type="ORF">COB21_00610</name>
</gene>
<feature type="chain" id="PRO_5012314255" evidence="1">
    <location>
        <begin position="22"/>
        <end position="209"/>
    </location>
</feature>
<proteinExistence type="predicted"/>
<sequence length="209" mass="22959">MKTSLLAAMLLLLAGCVPRQAAETTGVSSGKTTASIAVPLVKGDSQGEITAAIIRGLCNNSICWEYQPSSSGAEYTVHLTVISQEKDPIGYRYDREDFTKTKIDRLIQDEVRRTLVLQGVLYRRGEKKPAVEPFRIEGSCAYDYINSHALFDAAFVNDEGDLESVLEFSLGQLDALDGAEDASRNALFESAAQNFVQGLDHLYYQLKNP</sequence>
<keyword evidence="1" id="KW-0732">Signal</keyword>
<dbReference type="AlphaFoldDB" id="A0A2A4X6W3"/>
<evidence type="ECO:0000313" key="3">
    <source>
        <dbReference type="Proteomes" id="UP000218775"/>
    </source>
</evidence>
<reference evidence="3" key="1">
    <citation type="submission" date="2017-08" db="EMBL/GenBank/DDBJ databases">
        <title>A dynamic microbial community with high functional redundancy inhabits the cold, oxic subseafloor aquifer.</title>
        <authorList>
            <person name="Tully B.J."/>
            <person name="Wheat C.G."/>
            <person name="Glazer B.T."/>
            <person name="Huber J.A."/>
        </authorList>
    </citation>
    <scope>NUCLEOTIDE SEQUENCE [LARGE SCALE GENOMIC DNA]</scope>
</reference>
<name>A0A2A4X6W3_UNCAE</name>
<evidence type="ECO:0000313" key="2">
    <source>
        <dbReference type="EMBL" id="PCI78368.1"/>
    </source>
</evidence>
<dbReference type="EMBL" id="NVUK01000006">
    <property type="protein sequence ID" value="PCI78368.1"/>
    <property type="molecule type" value="Genomic_DNA"/>
</dbReference>
<accession>A0A2A4X6W3</accession>
<feature type="signal peptide" evidence="1">
    <location>
        <begin position="1"/>
        <end position="21"/>
    </location>
</feature>
<protein>
    <submittedName>
        <fullName evidence="2">Uncharacterized protein</fullName>
    </submittedName>
</protein>
<dbReference type="Proteomes" id="UP000218775">
    <property type="component" value="Unassembled WGS sequence"/>
</dbReference>
<organism evidence="2 3">
    <name type="scientific">Aerophobetes bacterium</name>
    <dbReference type="NCBI Taxonomy" id="2030807"/>
    <lineage>
        <taxon>Bacteria</taxon>
        <taxon>Candidatus Aerophobota</taxon>
    </lineage>
</organism>
<dbReference type="PROSITE" id="PS51257">
    <property type="entry name" value="PROKAR_LIPOPROTEIN"/>
    <property type="match status" value="1"/>
</dbReference>